<dbReference type="NCBIfam" id="TIGR00485">
    <property type="entry name" value="EF-Tu"/>
    <property type="match status" value="1"/>
</dbReference>
<dbReference type="PRINTS" id="PR00315">
    <property type="entry name" value="ELONGATNFCT"/>
</dbReference>
<organism evidence="12 13">
    <name type="scientific">Candidatus Borkfalkia ceftriaxoniphila</name>
    <dbReference type="NCBI Taxonomy" id="2508949"/>
    <lineage>
        <taxon>Bacteria</taxon>
        <taxon>Bacillati</taxon>
        <taxon>Bacillota</taxon>
        <taxon>Clostridia</taxon>
        <taxon>Christensenellales</taxon>
        <taxon>Christensenellaceae</taxon>
        <taxon>Candidatus Borkfalkia</taxon>
    </lineage>
</organism>
<dbReference type="FunFam" id="2.40.30.10:FF:000001">
    <property type="entry name" value="Elongation factor Tu"/>
    <property type="match status" value="1"/>
</dbReference>
<dbReference type="PANTHER" id="PTHR43721:SF22">
    <property type="entry name" value="ELONGATION FACTOR TU, MITOCHONDRIAL"/>
    <property type="match status" value="1"/>
</dbReference>
<dbReference type="NCBIfam" id="NF000766">
    <property type="entry name" value="PRK00049.1"/>
    <property type="match status" value="1"/>
</dbReference>
<evidence type="ECO:0000256" key="10">
    <source>
        <dbReference type="HAMAP-Rule" id="MF_00118"/>
    </source>
</evidence>
<dbReference type="InterPro" id="IPR031157">
    <property type="entry name" value="G_TR_CS"/>
</dbReference>
<dbReference type="GO" id="GO:0003746">
    <property type="term" value="F:translation elongation factor activity"/>
    <property type="evidence" value="ECO:0007669"/>
    <property type="project" value="UniProtKB-UniRule"/>
</dbReference>
<evidence type="ECO:0000259" key="11">
    <source>
        <dbReference type="PROSITE" id="PS51722"/>
    </source>
</evidence>
<comment type="function">
    <text evidence="10">GTP hydrolase that promotes the GTP-dependent binding of aminoacyl-tRNA to the A-site of ribosomes during protein biosynthesis.</text>
</comment>
<evidence type="ECO:0000256" key="9">
    <source>
        <dbReference type="ARBA" id="ARBA00029554"/>
    </source>
</evidence>
<evidence type="ECO:0000256" key="6">
    <source>
        <dbReference type="ARBA" id="ARBA00022842"/>
    </source>
</evidence>
<comment type="subcellular location">
    <subcellularLocation>
        <location evidence="10">Cytoplasm</location>
    </subcellularLocation>
</comment>
<dbReference type="Pfam" id="PF03144">
    <property type="entry name" value="GTP_EFTU_D2"/>
    <property type="match status" value="1"/>
</dbReference>
<comment type="caution">
    <text evidence="12">The sequence shown here is derived from an EMBL/GenBank/DDBJ whole genome shotgun (WGS) entry which is preliminary data.</text>
</comment>
<dbReference type="GO" id="GO:0000287">
    <property type="term" value="F:magnesium ion binding"/>
    <property type="evidence" value="ECO:0007669"/>
    <property type="project" value="UniProtKB-UniRule"/>
</dbReference>
<gene>
    <name evidence="10 12" type="primary">tuf</name>
    <name evidence="12" type="ORF">ESZ91_07250</name>
</gene>
<dbReference type="PROSITE" id="PS51722">
    <property type="entry name" value="G_TR_2"/>
    <property type="match status" value="1"/>
</dbReference>
<dbReference type="EMBL" id="SDOZ01000002">
    <property type="protein sequence ID" value="RXZ62182.1"/>
    <property type="molecule type" value="Genomic_DNA"/>
</dbReference>
<dbReference type="CDD" id="cd03707">
    <property type="entry name" value="EFTU_III"/>
    <property type="match status" value="1"/>
</dbReference>
<dbReference type="InterPro" id="IPR004161">
    <property type="entry name" value="EFTu-like_2"/>
</dbReference>
<dbReference type="InterPro" id="IPR033720">
    <property type="entry name" value="EFTU_2"/>
</dbReference>
<feature type="binding site" evidence="10">
    <location>
        <position position="26"/>
    </location>
    <ligand>
        <name>Mg(2+)</name>
        <dbReference type="ChEBI" id="CHEBI:18420"/>
    </ligand>
</feature>
<feature type="binding site" evidence="10">
    <location>
        <begin position="136"/>
        <end position="139"/>
    </location>
    <ligand>
        <name>GTP</name>
        <dbReference type="ChEBI" id="CHEBI:37565"/>
    </ligand>
</feature>
<keyword evidence="5 10" id="KW-0378">Hydrolase</keyword>
<dbReference type="SUPFAM" id="SSF50447">
    <property type="entry name" value="Translation proteins"/>
    <property type="match status" value="1"/>
</dbReference>
<evidence type="ECO:0000313" key="12">
    <source>
        <dbReference type="EMBL" id="RXZ62182.1"/>
    </source>
</evidence>
<evidence type="ECO:0000256" key="5">
    <source>
        <dbReference type="ARBA" id="ARBA00022801"/>
    </source>
</evidence>
<dbReference type="SUPFAM" id="SSF52540">
    <property type="entry name" value="P-loop containing nucleoside triphosphate hydrolases"/>
    <property type="match status" value="1"/>
</dbReference>
<dbReference type="CDD" id="cd03697">
    <property type="entry name" value="EFTU_II"/>
    <property type="match status" value="1"/>
</dbReference>
<dbReference type="Pfam" id="PF03143">
    <property type="entry name" value="GTP_EFTU_D3"/>
    <property type="match status" value="1"/>
</dbReference>
<dbReference type="NCBIfam" id="NF009373">
    <property type="entry name" value="PRK12736.1"/>
    <property type="match status" value="1"/>
</dbReference>
<dbReference type="AlphaFoldDB" id="A0A4Q2KFK9"/>
<keyword evidence="13" id="KW-1185">Reference proteome</keyword>
<dbReference type="InterPro" id="IPR004160">
    <property type="entry name" value="Transl_elong_EFTu/EF1A_C"/>
</dbReference>
<sequence>MAKAKFDRSKPHVNVGTIGHVDHGKTTLTAAITMVMACKGQAAKMKYDEIDKAPEEKARGITINTSHVEYQTDKRHYAHVDCPGHADYVKNMITGAAQMDGAILVVASTDGPMPQTREHILLARQVGVPYIVVFMNKTDQVDDPELLELVEEEIRDLLTKYGFPGDKTPIIKGSALKALEKATSGASDADVLAAPECKPILELMDAIDAYIPDPARESDKPFLLPVEDVFTISGRGTVATGRVERGIAKVGDPAEIVGLIEKPRTTVITGLEMFRKMLDEAIAGDNVGALLRGIDRNQIEKGQVIAKPNSIHPHTDFEAQVYVLTKEEGGRHTPFFNNYRPQFFVRTTDVTGSIKLPEGVEMVMPGDNVKIDVSLIKPVAVEEGLRFAIREGGRTVGSGVVSKIIK</sequence>
<dbReference type="NCBIfam" id="TIGR00231">
    <property type="entry name" value="small_GTP"/>
    <property type="match status" value="1"/>
</dbReference>
<comment type="catalytic activity">
    <reaction evidence="10">
        <text>GTP + H2O = GDP + phosphate + H(+)</text>
        <dbReference type="Rhea" id="RHEA:19669"/>
        <dbReference type="ChEBI" id="CHEBI:15377"/>
        <dbReference type="ChEBI" id="CHEBI:15378"/>
        <dbReference type="ChEBI" id="CHEBI:37565"/>
        <dbReference type="ChEBI" id="CHEBI:43474"/>
        <dbReference type="ChEBI" id="CHEBI:58189"/>
        <dbReference type="EC" id="3.6.5.3"/>
    </reaction>
</comment>
<dbReference type="PROSITE" id="PS00301">
    <property type="entry name" value="G_TR_1"/>
    <property type="match status" value="1"/>
</dbReference>
<protein>
    <recommendedName>
        <fullName evidence="9 10">Elongation factor Tu</fullName>
        <shortName evidence="10">EF-Tu</shortName>
        <ecNumber evidence="10">3.6.5.3</ecNumber>
    </recommendedName>
</protein>
<dbReference type="InterPro" id="IPR027417">
    <property type="entry name" value="P-loop_NTPase"/>
</dbReference>
<keyword evidence="4 10" id="KW-0251">Elongation factor</keyword>
<dbReference type="GO" id="GO:0005829">
    <property type="term" value="C:cytosol"/>
    <property type="evidence" value="ECO:0007669"/>
    <property type="project" value="TreeGrafter"/>
</dbReference>
<feature type="binding site" evidence="10">
    <location>
        <begin position="19"/>
        <end position="26"/>
    </location>
    <ligand>
        <name>GTP</name>
        <dbReference type="ChEBI" id="CHEBI:37565"/>
    </ligand>
</feature>
<dbReference type="OrthoDB" id="9804504at2"/>
<dbReference type="HAMAP" id="MF_00118_B">
    <property type="entry name" value="EF_Tu_B"/>
    <property type="match status" value="1"/>
</dbReference>
<evidence type="ECO:0000256" key="1">
    <source>
        <dbReference type="ARBA" id="ARBA00007249"/>
    </source>
</evidence>
<dbReference type="InterPro" id="IPR009000">
    <property type="entry name" value="Transl_B-barrel_sf"/>
</dbReference>
<dbReference type="NCBIfam" id="NF009372">
    <property type="entry name" value="PRK12735.1"/>
    <property type="match status" value="1"/>
</dbReference>
<comment type="similarity">
    <text evidence="1 10">Belongs to the TRAFAC class translation factor GTPase superfamily. Classic translation factor GTPase family. EF-Tu/EF-1A subfamily.</text>
</comment>
<dbReference type="GO" id="GO:0003924">
    <property type="term" value="F:GTPase activity"/>
    <property type="evidence" value="ECO:0007669"/>
    <property type="project" value="UniProtKB-UniRule"/>
</dbReference>
<evidence type="ECO:0000256" key="3">
    <source>
        <dbReference type="ARBA" id="ARBA00022741"/>
    </source>
</evidence>
<keyword evidence="7 10" id="KW-0648">Protein biosynthesis</keyword>
<keyword evidence="6 10" id="KW-0460">Magnesium</keyword>
<feature type="binding site" evidence="10">
    <location>
        <begin position="81"/>
        <end position="85"/>
    </location>
    <ligand>
        <name>GTP</name>
        <dbReference type="ChEBI" id="CHEBI:37565"/>
    </ligand>
</feature>
<dbReference type="CDD" id="cd01884">
    <property type="entry name" value="EF_Tu"/>
    <property type="match status" value="1"/>
</dbReference>
<dbReference type="InterPro" id="IPR005225">
    <property type="entry name" value="Small_GTP-bd"/>
</dbReference>
<comment type="subunit">
    <text evidence="10">Monomer.</text>
</comment>
<dbReference type="Proteomes" id="UP000291269">
    <property type="component" value="Unassembled WGS sequence"/>
</dbReference>
<dbReference type="RefSeq" id="WP_129225632.1">
    <property type="nucleotide sequence ID" value="NZ_SDOZ01000002.1"/>
</dbReference>
<dbReference type="InterPro" id="IPR050055">
    <property type="entry name" value="EF-Tu_GTPase"/>
</dbReference>
<keyword evidence="10" id="KW-0479">Metal-binding</keyword>
<reference evidence="12 13" key="1">
    <citation type="journal article" date="2019" name="Gut">
        <title>Antibiotics-induced monodominance of a novel gut bacterial order.</title>
        <authorList>
            <person name="Hildebrand F."/>
            <person name="Moitinho-Silva L."/>
            <person name="Blasche S."/>
            <person name="Jahn M.T."/>
            <person name="Gossmann T.I."/>
            <person name="Heuerta-Cepas J."/>
            <person name="Hercog R."/>
            <person name="Luetge M."/>
            <person name="Bahram M."/>
            <person name="Pryszlak A."/>
            <person name="Alves R.J."/>
            <person name="Waszak S.M."/>
            <person name="Zhu A."/>
            <person name="Ye L."/>
            <person name="Costea P.I."/>
            <person name="Aalvink S."/>
            <person name="Belzer C."/>
            <person name="Forslund S.K."/>
            <person name="Sunagawa S."/>
            <person name="Hentschel U."/>
            <person name="Merten C."/>
            <person name="Patil K.R."/>
            <person name="Benes V."/>
            <person name="Bork P."/>
        </authorList>
    </citation>
    <scope>NUCLEOTIDE SEQUENCE [LARGE SCALE GENOMIC DNA]</scope>
    <source>
        <strain evidence="12 13">HDS1380</strain>
    </source>
</reference>
<dbReference type="Gene3D" id="2.40.30.10">
    <property type="entry name" value="Translation factors"/>
    <property type="match status" value="2"/>
</dbReference>
<keyword evidence="3 10" id="KW-0547">Nucleotide-binding</keyword>
<evidence type="ECO:0000313" key="13">
    <source>
        <dbReference type="Proteomes" id="UP000291269"/>
    </source>
</evidence>
<dbReference type="InterPro" id="IPR041709">
    <property type="entry name" value="EF-Tu_GTP-bd"/>
</dbReference>
<dbReference type="InterPro" id="IPR000795">
    <property type="entry name" value="T_Tr_GTP-bd_dom"/>
</dbReference>
<accession>A0A4Q2KFK9</accession>
<evidence type="ECO:0000256" key="8">
    <source>
        <dbReference type="ARBA" id="ARBA00023134"/>
    </source>
</evidence>
<dbReference type="EC" id="3.6.5.3" evidence="10"/>
<name>A0A4Q2KFK9_9FIRM</name>
<dbReference type="Pfam" id="PF00009">
    <property type="entry name" value="GTP_EFTU"/>
    <property type="match status" value="1"/>
</dbReference>
<dbReference type="FunFam" id="3.40.50.300:FF:000003">
    <property type="entry name" value="Elongation factor Tu"/>
    <property type="match status" value="1"/>
</dbReference>
<dbReference type="SUPFAM" id="SSF50465">
    <property type="entry name" value="EF-Tu/eEF-1alpha/eIF2-gamma C-terminal domain"/>
    <property type="match status" value="1"/>
</dbReference>
<evidence type="ECO:0000256" key="4">
    <source>
        <dbReference type="ARBA" id="ARBA00022768"/>
    </source>
</evidence>
<dbReference type="Gene3D" id="3.40.50.300">
    <property type="entry name" value="P-loop containing nucleotide triphosphate hydrolases"/>
    <property type="match status" value="1"/>
</dbReference>
<proteinExistence type="inferred from homology"/>
<dbReference type="GO" id="GO:0005525">
    <property type="term" value="F:GTP binding"/>
    <property type="evidence" value="ECO:0007669"/>
    <property type="project" value="UniProtKB-UniRule"/>
</dbReference>
<dbReference type="InterPro" id="IPR004541">
    <property type="entry name" value="Transl_elong_EFTu/EF1A_bac/org"/>
</dbReference>
<keyword evidence="8 10" id="KW-0342">GTP-binding</keyword>
<keyword evidence="2 10" id="KW-0963">Cytoplasm</keyword>
<dbReference type="InterPro" id="IPR009001">
    <property type="entry name" value="Transl_elong_EF1A/Init_IF2_C"/>
</dbReference>
<evidence type="ECO:0000256" key="7">
    <source>
        <dbReference type="ARBA" id="ARBA00022917"/>
    </source>
</evidence>
<dbReference type="PANTHER" id="PTHR43721">
    <property type="entry name" value="ELONGATION FACTOR TU-RELATED"/>
    <property type="match status" value="1"/>
</dbReference>
<evidence type="ECO:0000256" key="2">
    <source>
        <dbReference type="ARBA" id="ARBA00022490"/>
    </source>
</evidence>
<feature type="domain" description="Tr-type G" evidence="11">
    <location>
        <begin position="10"/>
        <end position="215"/>
    </location>
</feature>